<feature type="signal peptide" evidence="1">
    <location>
        <begin position="1"/>
        <end position="19"/>
    </location>
</feature>
<protein>
    <submittedName>
        <fullName evidence="2">Uncharacterized protein</fullName>
    </submittedName>
</protein>
<sequence>MKKILLISSILLVFITSYAQKLTPEEDALAEMLMTRKLTKKEQSILDNYMNKKFVNENVFIADLKKVILEGLYIPTEYEADCAGRLIGNARKDKYNLRNKTYEEIWDGARNFCIEYVDSHRENKALNVDENNQQLFNNKTFTQKDVFISDIKKYNSLYSEKQIKCAILFIDQALAGNYNISKNTYQEIFENGGALCGE</sequence>
<keyword evidence="1" id="KW-0732">Signal</keyword>
<reference evidence="2 3" key="1">
    <citation type="submission" date="2019-07" db="EMBL/GenBank/DDBJ databases">
        <title>Genomic Encyclopedia of Archaeal and Bacterial Type Strains, Phase II (KMG-II): from individual species to whole genera.</title>
        <authorList>
            <person name="Goeker M."/>
        </authorList>
    </citation>
    <scope>NUCLEOTIDE SEQUENCE [LARGE SCALE GENOMIC DNA]</scope>
    <source>
        <strain evidence="2 3">DSM 14571</strain>
    </source>
</reference>
<dbReference type="Proteomes" id="UP000324513">
    <property type="component" value="Unassembled WGS sequence"/>
</dbReference>
<name>A0ABY3NAJ5_ELIMR</name>
<accession>A0ABY3NAJ5</accession>
<dbReference type="EMBL" id="VNHK01000021">
    <property type="protein sequence ID" value="TYO84533.1"/>
    <property type="molecule type" value="Genomic_DNA"/>
</dbReference>
<gene>
    <name evidence="2" type="ORF">LX74_03957</name>
</gene>
<feature type="chain" id="PRO_5045817656" evidence="1">
    <location>
        <begin position="20"/>
        <end position="198"/>
    </location>
</feature>
<keyword evidence="3" id="KW-1185">Reference proteome</keyword>
<dbReference type="RefSeq" id="WP_065082338.1">
    <property type="nucleotide sequence ID" value="NZ_FLSS01000005.1"/>
</dbReference>
<evidence type="ECO:0000256" key="1">
    <source>
        <dbReference type="SAM" id="SignalP"/>
    </source>
</evidence>
<comment type="caution">
    <text evidence="2">The sequence shown here is derived from an EMBL/GenBank/DDBJ whole genome shotgun (WGS) entry which is preliminary data.</text>
</comment>
<evidence type="ECO:0000313" key="2">
    <source>
        <dbReference type="EMBL" id="TYO84533.1"/>
    </source>
</evidence>
<organism evidence="2 3">
    <name type="scientific">Elizabethkingia miricola</name>
    <name type="common">Chryseobacterium miricola</name>
    <dbReference type="NCBI Taxonomy" id="172045"/>
    <lineage>
        <taxon>Bacteria</taxon>
        <taxon>Pseudomonadati</taxon>
        <taxon>Bacteroidota</taxon>
        <taxon>Flavobacteriia</taxon>
        <taxon>Flavobacteriales</taxon>
        <taxon>Weeksellaceae</taxon>
        <taxon>Elizabethkingia</taxon>
    </lineage>
</organism>
<proteinExistence type="predicted"/>
<evidence type="ECO:0000313" key="3">
    <source>
        <dbReference type="Proteomes" id="UP000324513"/>
    </source>
</evidence>